<gene>
    <name evidence="2" type="ORF">PM001_LOCUS13683</name>
    <name evidence="3" type="ORF">PM001_LOCUS21967</name>
</gene>
<evidence type="ECO:0000313" key="3">
    <source>
        <dbReference type="EMBL" id="CAK7936817.1"/>
    </source>
</evidence>
<reference evidence="3" key="1">
    <citation type="submission" date="2024-01" db="EMBL/GenBank/DDBJ databases">
        <authorList>
            <person name="Webb A."/>
        </authorList>
    </citation>
    <scope>NUCLEOTIDE SEQUENCE</scope>
    <source>
        <strain evidence="3">Pm1</strain>
    </source>
</reference>
<feature type="compositionally biased region" description="Polar residues" evidence="1">
    <location>
        <begin position="28"/>
        <end position="45"/>
    </location>
</feature>
<dbReference type="EMBL" id="CAKLBY020000225">
    <property type="protein sequence ID" value="CAK7936817.1"/>
    <property type="molecule type" value="Genomic_DNA"/>
</dbReference>
<evidence type="ECO:0000256" key="1">
    <source>
        <dbReference type="SAM" id="MobiDB-lite"/>
    </source>
</evidence>
<dbReference type="AlphaFoldDB" id="A0AAV1UT88"/>
<comment type="caution">
    <text evidence="3">The sequence shown here is derived from an EMBL/GenBank/DDBJ whole genome shotgun (WGS) entry which is preliminary data.</text>
</comment>
<proteinExistence type="predicted"/>
<dbReference type="EMBL" id="CAKLBY020000127">
    <property type="protein sequence ID" value="CAK7928533.1"/>
    <property type="molecule type" value="Genomic_DNA"/>
</dbReference>
<evidence type="ECO:0000313" key="2">
    <source>
        <dbReference type="EMBL" id="CAK7928533.1"/>
    </source>
</evidence>
<accession>A0AAV1UT88</accession>
<organism evidence="3 4">
    <name type="scientific">Peronospora matthiolae</name>
    <dbReference type="NCBI Taxonomy" id="2874970"/>
    <lineage>
        <taxon>Eukaryota</taxon>
        <taxon>Sar</taxon>
        <taxon>Stramenopiles</taxon>
        <taxon>Oomycota</taxon>
        <taxon>Peronosporomycetes</taxon>
        <taxon>Peronosporales</taxon>
        <taxon>Peronosporaceae</taxon>
        <taxon>Peronospora</taxon>
    </lineage>
</organism>
<name>A0AAV1UT88_9STRA</name>
<dbReference type="Proteomes" id="UP001162060">
    <property type="component" value="Unassembled WGS sequence"/>
</dbReference>
<feature type="region of interest" description="Disordered" evidence="1">
    <location>
        <begin position="1"/>
        <end position="55"/>
    </location>
</feature>
<sequence length="116" mass="12599">MSEKRDTRQDELGRDAQKRQGRMGSLSVGESHTPMSFQTQETHATSPDIGSEHEDDFFEVLAPHGTVSFLAYQATPVAVGVSAESQAELVKKVENLSGTLGQTHNALGEVRSRLTT</sequence>
<protein>
    <submittedName>
        <fullName evidence="3">Uncharacterized protein</fullName>
    </submittedName>
</protein>
<feature type="compositionally biased region" description="Basic and acidic residues" evidence="1">
    <location>
        <begin position="1"/>
        <end position="18"/>
    </location>
</feature>
<evidence type="ECO:0000313" key="4">
    <source>
        <dbReference type="Proteomes" id="UP001162060"/>
    </source>
</evidence>